<keyword evidence="1" id="KW-1133">Transmembrane helix</keyword>
<evidence type="ECO:0000313" key="2">
    <source>
        <dbReference type="EMBL" id="KAK5635294.1"/>
    </source>
</evidence>
<name>A0AAN7V270_9PEZI</name>
<keyword evidence="1" id="KW-0812">Transmembrane</keyword>
<gene>
    <name evidence="2" type="ORF">RRF57_011006</name>
</gene>
<dbReference type="EMBL" id="JAWHQM010000050">
    <property type="protein sequence ID" value="KAK5635294.1"/>
    <property type="molecule type" value="Genomic_DNA"/>
</dbReference>
<comment type="caution">
    <text evidence="2">The sequence shown here is derived from an EMBL/GenBank/DDBJ whole genome shotgun (WGS) entry which is preliminary data.</text>
</comment>
<evidence type="ECO:0000313" key="3">
    <source>
        <dbReference type="Proteomes" id="UP001305414"/>
    </source>
</evidence>
<reference evidence="2 3" key="1">
    <citation type="submission" date="2023-10" db="EMBL/GenBank/DDBJ databases">
        <title>Draft genome sequence of Xylaria bambusicola isolate GMP-LS, the root and basal stem rot pathogen of sugarcane in Indonesia.</title>
        <authorList>
            <person name="Selvaraj P."/>
            <person name="Muralishankar V."/>
            <person name="Muruganantham S."/>
            <person name="Sp S."/>
            <person name="Haryani S."/>
            <person name="Lau K.J.X."/>
            <person name="Naqvi N.I."/>
        </authorList>
    </citation>
    <scope>NUCLEOTIDE SEQUENCE [LARGE SCALE GENOMIC DNA]</scope>
    <source>
        <strain evidence="2">GMP-LS</strain>
    </source>
</reference>
<accession>A0AAN7V270</accession>
<sequence length="226" mass="25120">MLFRTVCPRKGRGKYLFSFLEESTSARHQSQPLTGTLLDVNVTQESPFSLALQQSPRLHLLSPVVQHPAHEPETIEWWTHSALAGATAPFRVETPIGHGRSLRQVGLLAHVFLNHTSDMPGLDVWSPVWADRCVTGMARGLAPDRWRPPTSWCWVAAASLMLVWSKAMLSSVCDFFTPTLGLGCWSGCTLLYAIMVGWTAAWNWAAQFPLFDRSDASSGLFPWRAA</sequence>
<evidence type="ECO:0000256" key="1">
    <source>
        <dbReference type="SAM" id="Phobius"/>
    </source>
</evidence>
<keyword evidence="3" id="KW-1185">Reference proteome</keyword>
<protein>
    <submittedName>
        <fullName evidence="2">Uncharacterized protein</fullName>
    </submittedName>
</protein>
<keyword evidence="1" id="KW-0472">Membrane</keyword>
<dbReference type="Proteomes" id="UP001305414">
    <property type="component" value="Unassembled WGS sequence"/>
</dbReference>
<dbReference type="AlphaFoldDB" id="A0AAN7V270"/>
<organism evidence="2 3">
    <name type="scientific">Xylaria bambusicola</name>
    <dbReference type="NCBI Taxonomy" id="326684"/>
    <lineage>
        <taxon>Eukaryota</taxon>
        <taxon>Fungi</taxon>
        <taxon>Dikarya</taxon>
        <taxon>Ascomycota</taxon>
        <taxon>Pezizomycotina</taxon>
        <taxon>Sordariomycetes</taxon>
        <taxon>Xylariomycetidae</taxon>
        <taxon>Xylariales</taxon>
        <taxon>Xylariaceae</taxon>
        <taxon>Xylaria</taxon>
    </lineage>
</organism>
<proteinExistence type="predicted"/>
<feature type="transmembrane region" description="Helical" evidence="1">
    <location>
        <begin position="175"/>
        <end position="198"/>
    </location>
</feature>